<dbReference type="InterPro" id="IPR011042">
    <property type="entry name" value="6-blade_b-propeller_TolB-like"/>
</dbReference>
<sequence length="392" mass="40307">MPQYRSAHRAALRSASRPALRPALGLGATAALLLAGCAAPAPERAPAAVPRPPATSTPAPDPQAVEPLAPTGEVEMLVSGLSAPWSVVPLANGSALITERDGARILEATASGEVREVGTVPGVVPGGEGGLLGIAVPEGEAPVVYAYLTAADDNRIVRLPLGGGAGSLTLGEVEEVLTGIPKNTTHNGGRIAFGPDGMLYATVGDAQQVDAAQDPASLSGKILRMTPDGAAPDDNPMPGSLVYSMGHRNPQGLAWDSEGGMWAAEFGQNTWDELNRIEPGANYGWPIVEGEGGDDRFVDPVVQWATDDASPSGIAIVGGTVFIANLRGERLWAVDVDGGEPRPSFVGELGRLRDAVAAPDGSLWMLTNNTDGRGAPREGDDRLVRIELGPAA</sequence>
<evidence type="ECO:0000313" key="4">
    <source>
        <dbReference type="EMBL" id="WAB82617.1"/>
    </source>
</evidence>
<evidence type="ECO:0000256" key="2">
    <source>
        <dbReference type="SAM" id="SignalP"/>
    </source>
</evidence>
<feature type="domain" description="Glucose/Sorbosone dehydrogenase" evidence="3">
    <location>
        <begin position="81"/>
        <end position="373"/>
    </location>
</feature>
<reference evidence="4" key="1">
    <citation type="submission" date="2022-11" db="EMBL/GenBank/DDBJ databases">
        <title>Description of Microcella daejonensis nov. sp, isolated from riverside soil.</title>
        <authorList>
            <person name="Molina K.M."/>
            <person name="Kim S.B."/>
        </authorList>
    </citation>
    <scope>NUCLEOTIDE SEQUENCE</scope>
    <source>
        <strain evidence="4">MMS21-STM12</strain>
    </source>
</reference>
<dbReference type="EMBL" id="CP113089">
    <property type="protein sequence ID" value="WAB82617.1"/>
    <property type="molecule type" value="Genomic_DNA"/>
</dbReference>
<organism evidence="4 5">
    <name type="scientific">Microcella daejeonensis</name>
    <dbReference type="NCBI Taxonomy" id="2994971"/>
    <lineage>
        <taxon>Bacteria</taxon>
        <taxon>Bacillati</taxon>
        <taxon>Actinomycetota</taxon>
        <taxon>Actinomycetes</taxon>
        <taxon>Micrococcales</taxon>
        <taxon>Microbacteriaceae</taxon>
        <taxon>Microcella</taxon>
    </lineage>
</organism>
<name>A0A9E8MN89_9MICO</name>
<dbReference type="InterPro" id="IPR011041">
    <property type="entry name" value="Quinoprot_gluc/sorb_DH_b-prop"/>
</dbReference>
<dbReference type="Pfam" id="PF07995">
    <property type="entry name" value="GSDH"/>
    <property type="match status" value="1"/>
</dbReference>
<feature type="signal peptide" evidence="2">
    <location>
        <begin position="1"/>
        <end position="41"/>
    </location>
</feature>
<dbReference type="InterPro" id="IPR012938">
    <property type="entry name" value="Glc/Sorbosone_DH"/>
</dbReference>
<proteinExistence type="predicted"/>
<feature type="region of interest" description="Disordered" evidence="1">
    <location>
        <begin position="43"/>
        <end position="67"/>
    </location>
</feature>
<dbReference type="KEGG" id="mdb:OVN18_06355"/>
<accession>A0A9E8MN89</accession>
<feature type="compositionally biased region" description="Pro residues" evidence="1">
    <location>
        <begin position="49"/>
        <end position="61"/>
    </location>
</feature>
<keyword evidence="5" id="KW-1185">Reference proteome</keyword>
<evidence type="ECO:0000259" key="3">
    <source>
        <dbReference type="Pfam" id="PF07995"/>
    </source>
</evidence>
<dbReference type="SUPFAM" id="SSF50952">
    <property type="entry name" value="Soluble quinoprotein glucose dehydrogenase"/>
    <property type="match status" value="1"/>
</dbReference>
<dbReference type="Gene3D" id="2.120.10.30">
    <property type="entry name" value="TolB, C-terminal domain"/>
    <property type="match status" value="1"/>
</dbReference>
<dbReference type="RefSeq" id="WP_267782781.1">
    <property type="nucleotide sequence ID" value="NZ_CP113089.1"/>
</dbReference>
<gene>
    <name evidence="4" type="ORF">OVN18_06355</name>
</gene>
<evidence type="ECO:0000256" key="1">
    <source>
        <dbReference type="SAM" id="MobiDB-lite"/>
    </source>
</evidence>
<dbReference type="Proteomes" id="UP001164706">
    <property type="component" value="Chromosome"/>
</dbReference>
<protein>
    <submittedName>
        <fullName evidence="4">PQQ-dependent sugar dehydrogenase</fullName>
    </submittedName>
</protein>
<dbReference type="PANTHER" id="PTHR19328:SF13">
    <property type="entry name" value="HIPL1 PROTEIN"/>
    <property type="match status" value="1"/>
</dbReference>
<dbReference type="AlphaFoldDB" id="A0A9E8MN89"/>
<feature type="chain" id="PRO_5038521444" evidence="2">
    <location>
        <begin position="42"/>
        <end position="392"/>
    </location>
</feature>
<evidence type="ECO:0000313" key="5">
    <source>
        <dbReference type="Proteomes" id="UP001164706"/>
    </source>
</evidence>
<dbReference type="PANTHER" id="PTHR19328">
    <property type="entry name" value="HEDGEHOG-INTERACTING PROTEIN"/>
    <property type="match status" value="1"/>
</dbReference>
<keyword evidence="2" id="KW-0732">Signal</keyword>